<reference evidence="1 2" key="1">
    <citation type="submission" date="2019-09" db="EMBL/GenBank/DDBJ databases">
        <title>Draft genome of the ectomycorrhizal ascomycete Sphaerosporella brunnea.</title>
        <authorList>
            <consortium name="DOE Joint Genome Institute"/>
            <person name="Benucci G.M."/>
            <person name="Marozzi G."/>
            <person name="Antonielli L."/>
            <person name="Sanchez S."/>
            <person name="Marco P."/>
            <person name="Wang X."/>
            <person name="Falini L.B."/>
            <person name="Barry K."/>
            <person name="Haridas S."/>
            <person name="Lipzen A."/>
            <person name="Labutti K."/>
            <person name="Grigoriev I.V."/>
            <person name="Murat C."/>
            <person name="Martin F."/>
            <person name="Albertini E."/>
            <person name="Donnini D."/>
            <person name="Bonito G."/>
        </authorList>
    </citation>
    <scope>NUCLEOTIDE SEQUENCE [LARGE SCALE GENOMIC DNA]</scope>
    <source>
        <strain evidence="1 2">Sb_GMNB300</strain>
    </source>
</reference>
<evidence type="ECO:0000313" key="2">
    <source>
        <dbReference type="Proteomes" id="UP000326924"/>
    </source>
</evidence>
<organism evidence="1 2">
    <name type="scientific">Sphaerosporella brunnea</name>
    <dbReference type="NCBI Taxonomy" id="1250544"/>
    <lineage>
        <taxon>Eukaryota</taxon>
        <taxon>Fungi</taxon>
        <taxon>Dikarya</taxon>
        <taxon>Ascomycota</taxon>
        <taxon>Pezizomycotina</taxon>
        <taxon>Pezizomycetes</taxon>
        <taxon>Pezizales</taxon>
        <taxon>Pyronemataceae</taxon>
        <taxon>Sphaerosporella</taxon>
    </lineage>
</organism>
<dbReference type="Proteomes" id="UP000326924">
    <property type="component" value="Unassembled WGS sequence"/>
</dbReference>
<dbReference type="EMBL" id="VXIS01000107">
    <property type="protein sequence ID" value="KAA8904551.1"/>
    <property type="molecule type" value="Genomic_DNA"/>
</dbReference>
<accession>A0A5J5EVJ6</accession>
<gene>
    <name evidence="1" type="ORF">FN846DRAFT_907754</name>
</gene>
<dbReference type="InParanoid" id="A0A5J5EVJ6"/>
<keyword evidence="2" id="KW-1185">Reference proteome</keyword>
<name>A0A5J5EVJ6_9PEZI</name>
<sequence>MKKRIQDWITQAGQEDIKNMTLVSVALGYSADEPIVLGWTPEASTLSSSQAEPCSRRSSSQCNIGALFSATFIEKSLAIFTRRNAFILEHEAKDEATVYSIVQAETSSRTVQHRPMLQVDPDHLWNEPGFLSGVIARASRRLYTAAIRAATSIFERTELLQLPYGKDSDFMKRMFSEVPPLPFPEMPMTYLARKFRAEWASEAEVRHLEEIVNFRLEAWSYTVSLLEAWVSEGVVEINALAVFASDLIQSSKGTQENRLLLLKCLPELDSLEKLNSAAGIYRYCDCTNFLANIVGLAGRTPPLSCKLEARNLCLCACK</sequence>
<dbReference type="AlphaFoldDB" id="A0A5J5EVJ6"/>
<evidence type="ECO:0000313" key="1">
    <source>
        <dbReference type="EMBL" id="KAA8904551.1"/>
    </source>
</evidence>
<protein>
    <submittedName>
        <fullName evidence="1">Uncharacterized protein</fullName>
    </submittedName>
</protein>
<comment type="caution">
    <text evidence="1">The sequence shown here is derived from an EMBL/GenBank/DDBJ whole genome shotgun (WGS) entry which is preliminary data.</text>
</comment>
<proteinExistence type="predicted"/>